<comment type="caution">
    <text evidence="1">The sequence shown here is derived from an EMBL/GenBank/DDBJ whole genome shotgun (WGS) entry which is preliminary data.</text>
</comment>
<accession>A0A109JY44</accession>
<sequence>MDTTSALDETTPEISDAYLQSLFSAMERDGYCCIPDFLAPSSLMTMQEFVASSVRDSRNEYVAFKGSEAVKGSGLDQLAKSTRFQSIFSRLYVASRNKPAPAVEFYQLLRCLTGKGMMQHSLNFHYDSYLVTALLPIVIPTVGLAGDLLLLPNTRPVRETYAGNLVDKIMVDKIRQRSLRTRAAKDPSSFTRIKMVPGNLYLFWGYRSIHANEPCDPGTVRATALYHYFDPHAHSRLKAQLRH</sequence>
<evidence type="ECO:0000313" key="1">
    <source>
        <dbReference type="EMBL" id="KWV57198.1"/>
    </source>
</evidence>
<proteinExistence type="predicted"/>
<evidence type="ECO:0000313" key="2">
    <source>
        <dbReference type="Proteomes" id="UP000068164"/>
    </source>
</evidence>
<dbReference type="EMBL" id="LNCD01000031">
    <property type="protein sequence ID" value="KWV57198.1"/>
    <property type="molecule type" value="Genomic_DNA"/>
</dbReference>
<gene>
    <name evidence="1" type="ORF">AS026_31700</name>
</gene>
<dbReference type="Proteomes" id="UP000068164">
    <property type="component" value="Unassembled WGS sequence"/>
</dbReference>
<evidence type="ECO:0008006" key="3">
    <source>
        <dbReference type="Google" id="ProtNLM"/>
    </source>
</evidence>
<dbReference type="SUPFAM" id="SSF51197">
    <property type="entry name" value="Clavaminate synthase-like"/>
    <property type="match status" value="1"/>
</dbReference>
<dbReference type="AlphaFoldDB" id="A0A109JY44"/>
<reference evidence="1 2" key="1">
    <citation type="submission" date="2015-11" db="EMBL/GenBank/DDBJ databases">
        <title>Draft Genome Sequence of the Strain BR 10423 (Rhizobium sp.) isolated from nodules of Mimosa pudica.</title>
        <authorList>
            <person name="Barauna A.C."/>
            <person name="Zilli J.E."/>
            <person name="Simoes-Araujo J.L."/>
            <person name="Reis V.M."/>
            <person name="James E.K."/>
            <person name="Reis F.B.Jr."/>
            <person name="Rouws L.F."/>
            <person name="Passos S.R."/>
            <person name="Gois S.R."/>
        </authorList>
    </citation>
    <scope>NUCLEOTIDE SEQUENCE [LARGE SCALE GENOMIC DNA]</scope>
    <source>
        <strain evidence="1 2">BR10423</strain>
    </source>
</reference>
<protein>
    <recommendedName>
        <fullName evidence="3">Prolyl 4-hydroxylase alpha subunit Fe(2+) 2OG dioxygenase domain-containing protein</fullName>
    </recommendedName>
</protein>
<name>A0A109JY44_9HYPH</name>
<dbReference type="OrthoDB" id="4732009at2"/>
<keyword evidence="2" id="KW-1185">Reference proteome</keyword>
<organism evidence="1 2">
    <name type="scientific">Rhizobium altiplani</name>
    <dbReference type="NCBI Taxonomy" id="1864509"/>
    <lineage>
        <taxon>Bacteria</taxon>
        <taxon>Pseudomonadati</taxon>
        <taxon>Pseudomonadota</taxon>
        <taxon>Alphaproteobacteria</taxon>
        <taxon>Hyphomicrobiales</taxon>
        <taxon>Rhizobiaceae</taxon>
        <taxon>Rhizobium/Agrobacterium group</taxon>
        <taxon>Rhizobium</taxon>
    </lineage>
</organism>